<dbReference type="PANTHER" id="PTHR43794:SF11">
    <property type="entry name" value="AMIDOHYDROLASE-RELATED DOMAIN-CONTAINING PROTEIN"/>
    <property type="match status" value="1"/>
</dbReference>
<organism evidence="3 4">
    <name type="scientific">Jeotgalibacillus soli</name>
    <dbReference type="NCBI Taxonomy" id="889306"/>
    <lineage>
        <taxon>Bacteria</taxon>
        <taxon>Bacillati</taxon>
        <taxon>Bacillota</taxon>
        <taxon>Bacilli</taxon>
        <taxon>Bacillales</taxon>
        <taxon>Caryophanaceae</taxon>
        <taxon>Jeotgalibacillus</taxon>
    </lineage>
</organism>
<evidence type="ECO:0000256" key="1">
    <source>
        <dbReference type="ARBA" id="ARBA00022801"/>
    </source>
</evidence>
<dbReference type="GO" id="GO:0016787">
    <property type="term" value="F:hydrolase activity"/>
    <property type="evidence" value="ECO:0007669"/>
    <property type="project" value="UniProtKB-KW"/>
</dbReference>
<evidence type="ECO:0000313" key="4">
    <source>
        <dbReference type="Proteomes" id="UP000031938"/>
    </source>
</evidence>
<proteinExistence type="predicted"/>
<sequence length="248" mass="27795">MVNVKTTRSSIMDERVVKETSDLKAATGEKPKRVYGEKGKIPTTRMGTAAIPRQQLISVQAYLAKREQGQVDRNLVMENIGKVLRRDIPLRVKAHRADDIVTVLRIKKNLTFIVRSSTVLKDSMLQNLVLSTRMSMFLCHTAQRSNLLIKDGIQSLHFIKRAPISITTDHPVVGIEHLMTSVILAAKYGLLEQEAFKAITLNAAKHLGIDDQVGSIEPGKDADFIIWNGTPFDLRHSPEQFYIEGVKL</sequence>
<dbReference type="Proteomes" id="UP000031938">
    <property type="component" value="Unassembled WGS sequence"/>
</dbReference>
<keyword evidence="1 3" id="KW-0378">Hydrolase</keyword>
<dbReference type="EMBL" id="JXRP01000006">
    <property type="protein sequence ID" value="KIL52108.1"/>
    <property type="molecule type" value="Genomic_DNA"/>
</dbReference>
<accession>A0A0C2W7W1</accession>
<dbReference type="STRING" id="889306.KP78_04780"/>
<dbReference type="SUPFAM" id="SSF51556">
    <property type="entry name" value="Metallo-dependent hydrolases"/>
    <property type="match status" value="1"/>
</dbReference>
<dbReference type="AlphaFoldDB" id="A0A0C2W7W1"/>
<evidence type="ECO:0000313" key="3">
    <source>
        <dbReference type="EMBL" id="KIL52108.1"/>
    </source>
</evidence>
<feature type="domain" description="Amidohydrolase-related" evidence="2">
    <location>
        <begin position="130"/>
        <end position="231"/>
    </location>
</feature>
<dbReference type="PANTHER" id="PTHR43794">
    <property type="entry name" value="AMINOHYDROLASE SSNA-RELATED"/>
    <property type="match status" value="1"/>
</dbReference>
<comment type="caution">
    <text evidence="3">The sequence shown here is derived from an EMBL/GenBank/DDBJ whole genome shotgun (WGS) entry which is preliminary data.</text>
</comment>
<reference evidence="3 4" key="1">
    <citation type="submission" date="2015-01" db="EMBL/GenBank/DDBJ databases">
        <title>Genome sequencing of Jeotgalibacillus soli.</title>
        <authorList>
            <person name="Goh K.M."/>
            <person name="Chan K.-G."/>
            <person name="Yaakop A.S."/>
            <person name="Ee R."/>
            <person name="Gan H.M."/>
            <person name="Chan C.S."/>
        </authorList>
    </citation>
    <scope>NUCLEOTIDE SEQUENCE [LARGE SCALE GENOMIC DNA]</scope>
    <source>
        <strain evidence="3 4">P9</strain>
    </source>
</reference>
<keyword evidence="4" id="KW-1185">Reference proteome</keyword>
<evidence type="ECO:0000259" key="2">
    <source>
        <dbReference type="Pfam" id="PF01979"/>
    </source>
</evidence>
<dbReference type="PATRIC" id="fig|889306.3.peg.478"/>
<dbReference type="Gene3D" id="3.20.20.140">
    <property type="entry name" value="Metal-dependent hydrolases"/>
    <property type="match status" value="2"/>
</dbReference>
<dbReference type="RefSeq" id="WP_084219636.1">
    <property type="nucleotide sequence ID" value="NZ_JXRP01000006.1"/>
</dbReference>
<dbReference type="InterPro" id="IPR050287">
    <property type="entry name" value="MTA/SAH_deaminase"/>
</dbReference>
<name>A0A0C2W7W1_9BACL</name>
<dbReference type="Pfam" id="PF01979">
    <property type="entry name" value="Amidohydro_1"/>
    <property type="match status" value="1"/>
</dbReference>
<protein>
    <submittedName>
        <fullName evidence="3">Amidohydrolase</fullName>
    </submittedName>
</protein>
<gene>
    <name evidence="3" type="ORF">KP78_04780</name>
</gene>
<dbReference type="InterPro" id="IPR006680">
    <property type="entry name" value="Amidohydro-rel"/>
</dbReference>
<dbReference type="InterPro" id="IPR032466">
    <property type="entry name" value="Metal_Hydrolase"/>
</dbReference>